<comment type="caution">
    <text evidence="3">The sequence shown here is derived from an EMBL/GenBank/DDBJ whole genome shotgun (WGS) entry which is preliminary data.</text>
</comment>
<reference evidence="3" key="1">
    <citation type="submission" date="2022-05" db="EMBL/GenBank/DDBJ databases">
        <title>Schlegelella sp. nov., isolated from mangrove soil.</title>
        <authorList>
            <person name="Liu Y."/>
            <person name="Ge X."/>
            <person name="Liu W."/>
        </authorList>
    </citation>
    <scope>NUCLEOTIDE SEQUENCE</scope>
    <source>
        <strain evidence="3">S2-27</strain>
    </source>
</reference>
<keyword evidence="4" id="KW-1185">Reference proteome</keyword>
<protein>
    <submittedName>
        <fullName evidence="3">Lytic transglycosylase domain-containing protein</fullName>
    </submittedName>
</protein>
<evidence type="ECO:0000313" key="4">
    <source>
        <dbReference type="Proteomes" id="UP001165541"/>
    </source>
</evidence>
<dbReference type="Pfam" id="PF01464">
    <property type="entry name" value="SLT"/>
    <property type="match status" value="1"/>
</dbReference>
<dbReference type="CDD" id="cd00254">
    <property type="entry name" value="LT-like"/>
    <property type="match status" value="1"/>
</dbReference>
<accession>A0ABT0YHT4</accession>
<comment type="similarity">
    <text evidence="1">Belongs to the transglycosylase Slt family.</text>
</comment>
<dbReference type="EMBL" id="JAMKFE010000001">
    <property type="protein sequence ID" value="MCM5678253.1"/>
    <property type="molecule type" value="Genomic_DNA"/>
</dbReference>
<dbReference type="Gene3D" id="1.10.530.10">
    <property type="match status" value="1"/>
</dbReference>
<dbReference type="InterPro" id="IPR023346">
    <property type="entry name" value="Lysozyme-like_dom_sf"/>
</dbReference>
<dbReference type="PANTHER" id="PTHR37423">
    <property type="entry name" value="SOLUBLE LYTIC MUREIN TRANSGLYCOSYLASE-RELATED"/>
    <property type="match status" value="1"/>
</dbReference>
<sequence length="263" mass="29201">MRRFRGSMDEAVRRPGRAGLPRLQIAGAALLAFAALPAAACIDGSREKFFLAAQWCPSAAGAREEHPAEPAQQLSLYGLPDTRPRTVRDARDRALVQPVLAVVERASPPASVPLSMRRALQLVPDVDATARAHDIDPLLLHAIAEVESRHDERAVSPAGARGLMQVMPATARRFGVREPHRELHDVRINLGASAAYLKWLQRRYGKDLKLVLAAYNAGEGAVDKYGRRVPPYPETQRYVTEVLDRYLRWKRQQSELAVSSTHR</sequence>
<name>A0ABT0YHT4_9BURK</name>
<evidence type="ECO:0000256" key="1">
    <source>
        <dbReference type="ARBA" id="ARBA00007734"/>
    </source>
</evidence>
<organism evidence="3 4">
    <name type="scientific">Caldimonas mangrovi</name>
    <dbReference type="NCBI Taxonomy" id="2944811"/>
    <lineage>
        <taxon>Bacteria</taxon>
        <taxon>Pseudomonadati</taxon>
        <taxon>Pseudomonadota</taxon>
        <taxon>Betaproteobacteria</taxon>
        <taxon>Burkholderiales</taxon>
        <taxon>Sphaerotilaceae</taxon>
        <taxon>Caldimonas</taxon>
    </lineage>
</organism>
<evidence type="ECO:0000313" key="3">
    <source>
        <dbReference type="EMBL" id="MCM5678253.1"/>
    </source>
</evidence>
<feature type="domain" description="Transglycosylase SLT" evidence="2">
    <location>
        <begin position="129"/>
        <end position="229"/>
    </location>
</feature>
<dbReference type="RefSeq" id="WP_251776393.1">
    <property type="nucleotide sequence ID" value="NZ_JAMKFE010000001.1"/>
</dbReference>
<dbReference type="PANTHER" id="PTHR37423:SF2">
    <property type="entry name" value="MEMBRANE-BOUND LYTIC MUREIN TRANSGLYCOSYLASE C"/>
    <property type="match status" value="1"/>
</dbReference>
<gene>
    <name evidence="3" type="ORF">M8A51_01780</name>
</gene>
<proteinExistence type="inferred from homology"/>
<evidence type="ECO:0000259" key="2">
    <source>
        <dbReference type="Pfam" id="PF01464"/>
    </source>
</evidence>
<dbReference type="SUPFAM" id="SSF53955">
    <property type="entry name" value="Lysozyme-like"/>
    <property type="match status" value="1"/>
</dbReference>
<dbReference type="Proteomes" id="UP001165541">
    <property type="component" value="Unassembled WGS sequence"/>
</dbReference>
<dbReference type="InterPro" id="IPR008258">
    <property type="entry name" value="Transglycosylase_SLT_dom_1"/>
</dbReference>